<protein>
    <submittedName>
        <fullName evidence="1">Uncharacterized protein</fullName>
    </submittedName>
</protein>
<evidence type="ECO:0000313" key="2">
    <source>
        <dbReference type="Proteomes" id="UP000639772"/>
    </source>
</evidence>
<gene>
    <name evidence="1" type="ORF">HPP92_019177</name>
</gene>
<proteinExistence type="predicted"/>
<accession>A0A835Q5B2</accession>
<dbReference type="InterPro" id="IPR036392">
    <property type="entry name" value="PLAT/LH2_dom_sf"/>
</dbReference>
<organism evidence="1 2">
    <name type="scientific">Vanilla planifolia</name>
    <name type="common">Vanilla</name>
    <dbReference type="NCBI Taxonomy" id="51239"/>
    <lineage>
        <taxon>Eukaryota</taxon>
        <taxon>Viridiplantae</taxon>
        <taxon>Streptophyta</taxon>
        <taxon>Embryophyta</taxon>
        <taxon>Tracheophyta</taxon>
        <taxon>Spermatophyta</taxon>
        <taxon>Magnoliopsida</taxon>
        <taxon>Liliopsida</taxon>
        <taxon>Asparagales</taxon>
        <taxon>Orchidaceae</taxon>
        <taxon>Vanilloideae</taxon>
        <taxon>Vanilleae</taxon>
        <taxon>Vanilla</taxon>
    </lineage>
</organism>
<dbReference type="SUPFAM" id="SSF49723">
    <property type="entry name" value="Lipase/lipooxygenase domain (PLAT/LH2 domain)"/>
    <property type="match status" value="1"/>
</dbReference>
<comment type="caution">
    <text evidence="1">The sequence shown here is derived from an EMBL/GenBank/DDBJ whole genome shotgun (WGS) entry which is preliminary data.</text>
</comment>
<name>A0A835Q5B2_VANPL</name>
<dbReference type="Proteomes" id="UP000639772">
    <property type="component" value="Chromosome 10"/>
</dbReference>
<evidence type="ECO:0000313" key="1">
    <source>
        <dbReference type="EMBL" id="KAG0465013.1"/>
    </source>
</evidence>
<sequence length="144" mass="15650">MESKQQSLLIFKITKGGSKQKWISSSYLERVQEKKSNPRAYIFVSSPVDDRLDGGGCRSSVGRWRSFQLDKDSEAEKKIAASSCRTSGGRDDARYDCRFAVSSDSGASGGVLVQNGFRKEMFLRDIVVGGAGDGVAVVTCNSHV</sequence>
<reference evidence="1 2" key="1">
    <citation type="journal article" date="2020" name="Nat. Food">
        <title>A phased Vanilla planifolia genome enables genetic improvement of flavour and production.</title>
        <authorList>
            <person name="Hasing T."/>
            <person name="Tang H."/>
            <person name="Brym M."/>
            <person name="Khazi F."/>
            <person name="Huang T."/>
            <person name="Chambers A.H."/>
        </authorList>
    </citation>
    <scope>NUCLEOTIDE SEQUENCE [LARGE SCALE GENOMIC DNA]</scope>
    <source>
        <tissue evidence="1">Leaf</tissue>
    </source>
</reference>
<dbReference type="AlphaFoldDB" id="A0A835Q5B2"/>
<dbReference type="Gene3D" id="2.60.60.20">
    <property type="entry name" value="PLAT/LH2 domain"/>
    <property type="match status" value="1"/>
</dbReference>
<dbReference type="EMBL" id="JADCNM010000010">
    <property type="protein sequence ID" value="KAG0465013.1"/>
    <property type="molecule type" value="Genomic_DNA"/>
</dbReference>